<sequence length="109" mass="13001">MLAAWEKAKLLLQARWCCIRHRRHLAGTVVVVLHEVSQLHFYRFYTQFKHLRKTFRHRILFATSLWFLRRLWGVEAATSHCSAEELKNDPVIQKYGERNEAFQLHSNPG</sequence>
<evidence type="ECO:0000313" key="1">
    <source>
        <dbReference type="EMBL" id="KAH8006122.1"/>
    </source>
</evidence>
<name>A0ACB8FLB4_9SAUR</name>
<dbReference type="Proteomes" id="UP000827872">
    <property type="component" value="Linkage Group LG04"/>
</dbReference>
<reference evidence="1" key="1">
    <citation type="submission" date="2021-08" db="EMBL/GenBank/DDBJ databases">
        <title>The first chromosome-level gecko genome reveals the dynamic sex chromosomes of Neotropical dwarf geckos (Sphaerodactylidae: Sphaerodactylus).</title>
        <authorList>
            <person name="Pinto B.J."/>
            <person name="Keating S.E."/>
            <person name="Gamble T."/>
        </authorList>
    </citation>
    <scope>NUCLEOTIDE SEQUENCE</scope>
    <source>
        <strain evidence="1">TG3544</strain>
    </source>
</reference>
<comment type="caution">
    <text evidence="1">The sequence shown here is derived from an EMBL/GenBank/DDBJ whole genome shotgun (WGS) entry which is preliminary data.</text>
</comment>
<dbReference type="EMBL" id="CM037617">
    <property type="protein sequence ID" value="KAH8006122.1"/>
    <property type="molecule type" value="Genomic_DNA"/>
</dbReference>
<keyword evidence="2" id="KW-1185">Reference proteome</keyword>
<evidence type="ECO:0000313" key="2">
    <source>
        <dbReference type="Proteomes" id="UP000827872"/>
    </source>
</evidence>
<organism evidence="1 2">
    <name type="scientific">Sphaerodactylus townsendi</name>
    <dbReference type="NCBI Taxonomy" id="933632"/>
    <lineage>
        <taxon>Eukaryota</taxon>
        <taxon>Metazoa</taxon>
        <taxon>Chordata</taxon>
        <taxon>Craniata</taxon>
        <taxon>Vertebrata</taxon>
        <taxon>Euteleostomi</taxon>
        <taxon>Lepidosauria</taxon>
        <taxon>Squamata</taxon>
        <taxon>Bifurcata</taxon>
        <taxon>Gekkota</taxon>
        <taxon>Sphaerodactylidae</taxon>
        <taxon>Sphaerodactylus</taxon>
    </lineage>
</organism>
<proteinExistence type="predicted"/>
<protein>
    <submittedName>
        <fullName evidence="1">Uncharacterized protein</fullName>
    </submittedName>
</protein>
<accession>A0ACB8FLB4</accession>
<gene>
    <name evidence="1" type="ORF">K3G42_032038</name>
</gene>